<keyword evidence="1" id="KW-1133">Transmembrane helix</keyword>
<dbReference type="Proteomes" id="UP000179279">
    <property type="component" value="Unassembled WGS sequence"/>
</dbReference>
<comment type="caution">
    <text evidence="2">The sequence shown here is derived from an EMBL/GenBank/DDBJ whole genome shotgun (WGS) entry which is preliminary data.</text>
</comment>
<protein>
    <submittedName>
        <fullName evidence="2">Uncharacterized protein</fullName>
    </submittedName>
</protein>
<proteinExistence type="predicted"/>
<accession>A0A1G1WWK7</accession>
<evidence type="ECO:0000313" key="3">
    <source>
        <dbReference type="Proteomes" id="UP000179279"/>
    </source>
</evidence>
<evidence type="ECO:0000313" key="2">
    <source>
        <dbReference type="EMBL" id="OGY32146.1"/>
    </source>
</evidence>
<feature type="transmembrane region" description="Helical" evidence="1">
    <location>
        <begin position="12"/>
        <end position="38"/>
    </location>
</feature>
<name>A0A1G1WWK7_9BACT</name>
<keyword evidence="1" id="KW-0472">Membrane</keyword>
<gene>
    <name evidence="2" type="ORF">A3A57_02790</name>
</gene>
<dbReference type="EMBL" id="MHDA01000022">
    <property type="protein sequence ID" value="OGY32146.1"/>
    <property type="molecule type" value="Genomic_DNA"/>
</dbReference>
<dbReference type="AlphaFoldDB" id="A0A1G1WWK7"/>
<keyword evidence="1" id="KW-0812">Transmembrane</keyword>
<sequence>MYTAQDLLNQPIILAVIAAIFILTAIILFIVPTFSWFLDKIKAAVPSLAKKEPAVAASKKEKVSVRINTKKTAYAALMVVVIIVLAVGGWYVYVNFFSQKPTQPQVATPNYNLRYSLAGSIKSIDYEKGVLIVKDEFTGKDHTLKKNPLTKVFKDRREVGFTEIKKYYLVSVRSNADFKIEDVNIFEVDIVAPGVGP</sequence>
<organism evidence="2 3">
    <name type="scientific">Candidatus Woykebacteria bacterium RIFCSPLOWO2_01_FULL_41_12</name>
    <dbReference type="NCBI Taxonomy" id="1802604"/>
    <lineage>
        <taxon>Bacteria</taxon>
        <taxon>Candidatus Woykeibacteriota</taxon>
    </lineage>
</organism>
<evidence type="ECO:0000256" key="1">
    <source>
        <dbReference type="SAM" id="Phobius"/>
    </source>
</evidence>
<reference evidence="2 3" key="1">
    <citation type="journal article" date="2016" name="Nat. Commun.">
        <title>Thousands of microbial genomes shed light on interconnected biogeochemical processes in an aquifer system.</title>
        <authorList>
            <person name="Anantharaman K."/>
            <person name="Brown C.T."/>
            <person name="Hug L.A."/>
            <person name="Sharon I."/>
            <person name="Castelle C.J."/>
            <person name="Probst A.J."/>
            <person name="Thomas B.C."/>
            <person name="Singh A."/>
            <person name="Wilkins M.J."/>
            <person name="Karaoz U."/>
            <person name="Brodie E.L."/>
            <person name="Williams K.H."/>
            <person name="Hubbard S.S."/>
            <person name="Banfield J.F."/>
        </authorList>
    </citation>
    <scope>NUCLEOTIDE SEQUENCE [LARGE SCALE GENOMIC DNA]</scope>
</reference>
<feature type="transmembrane region" description="Helical" evidence="1">
    <location>
        <begin position="72"/>
        <end position="93"/>
    </location>
</feature>